<accession>A0A4Y2VFY0</accession>
<dbReference type="AlphaFoldDB" id="A0A4Y2VFY0"/>
<evidence type="ECO:0000313" key="3">
    <source>
        <dbReference type="Proteomes" id="UP000499080"/>
    </source>
</evidence>
<keyword evidence="3" id="KW-1185">Reference proteome</keyword>
<protein>
    <submittedName>
        <fullName evidence="2">Uncharacterized protein</fullName>
    </submittedName>
</protein>
<feature type="chain" id="PRO_5021458357" evidence="1">
    <location>
        <begin position="24"/>
        <end position="130"/>
    </location>
</feature>
<evidence type="ECO:0000256" key="1">
    <source>
        <dbReference type="SAM" id="SignalP"/>
    </source>
</evidence>
<dbReference type="Proteomes" id="UP000499080">
    <property type="component" value="Unassembled WGS sequence"/>
</dbReference>
<gene>
    <name evidence="2" type="ORF">AVEN_188342_1</name>
</gene>
<reference evidence="2 3" key="1">
    <citation type="journal article" date="2019" name="Sci. Rep.">
        <title>Orb-weaving spider Araneus ventricosus genome elucidates the spidroin gene catalogue.</title>
        <authorList>
            <person name="Kono N."/>
            <person name="Nakamura H."/>
            <person name="Ohtoshi R."/>
            <person name="Moran D.A.P."/>
            <person name="Shinohara A."/>
            <person name="Yoshida Y."/>
            <person name="Fujiwara M."/>
            <person name="Mori M."/>
            <person name="Tomita M."/>
            <person name="Arakawa K."/>
        </authorList>
    </citation>
    <scope>NUCLEOTIDE SEQUENCE [LARGE SCALE GENOMIC DNA]</scope>
</reference>
<organism evidence="2 3">
    <name type="scientific">Araneus ventricosus</name>
    <name type="common">Orbweaver spider</name>
    <name type="synonym">Epeira ventricosa</name>
    <dbReference type="NCBI Taxonomy" id="182803"/>
    <lineage>
        <taxon>Eukaryota</taxon>
        <taxon>Metazoa</taxon>
        <taxon>Ecdysozoa</taxon>
        <taxon>Arthropoda</taxon>
        <taxon>Chelicerata</taxon>
        <taxon>Arachnida</taxon>
        <taxon>Araneae</taxon>
        <taxon>Araneomorphae</taxon>
        <taxon>Entelegynae</taxon>
        <taxon>Araneoidea</taxon>
        <taxon>Araneidae</taxon>
        <taxon>Araneus</taxon>
    </lineage>
</organism>
<feature type="signal peptide" evidence="1">
    <location>
        <begin position="1"/>
        <end position="23"/>
    </location>
</feature>
<proteinExistence type="predicted"/>
<dbReference type="EMBL" id="BGPR01047203">
    <property type="protein sequence ID" value="GBO24209.1"/>
    <property type="molecule type" value="Genomic_DNA"/>
</dbReference>
<sequence length="130" mass="15079">MTPLCCVWLVWGGIILVPETVTCMFSSVSTDDSRYLSESSFWEQHVRLFWGAMVKLKFLCMRDNARPHVQTLRRMPFIRWMIPKQLYNLGNRMPIEMSSSSLSEEDALEYDMVEDLEDSPAVISPPLLQT</sequence>
<name>A0A4Y2VFY0_ARAVE</name>
<evidence type="ECO:0000313" key="2">
    <source>
        <dbReference type="EMBL" id="GBO24209.1"/>
    </source>
</evidence>
<keyword evidence="1" id="KW-0732">Signal</keyword>
<comment type="caution">
    <text evidence="2">The sequence shown here is derived from an EMBL/GenBank/DDBJ whole genome shotgun (WGS) entry which is preliminary data.</text>
</comment>